<proteinExistence type="predicted"/>
<evidence type="ECO:0000256" key="1">
    <source>
        <dbReference type="SAM" id="Coils"/>
    </source>
</evidence>
<feature type="domain" description="Bro-N" evidence="2">
    <location>
        <begin position="1"/>
        <end position="116"/>
    </location>
</feature>
<dbReference type="Pfam" id="PF02498">
    <property type="entry name" value="Bro-N"/>
    <property type="match status" value="1"/>
</dbReference>
<accession>A0A378Y1S8</accession>
<feature type="coiled-coil region" evidence="1">
    <location>
        <begin position="176"/>
        <end position="203"/>
    </location>
</feature>
<keyword evidence="1" id="KW-0175">Coiled coil</keyword>
<dbReference type="SMART" id="SM01040">
    <property type="entry name" value="Bro-N"/>
    <property type="match status" value="1"/>
</dbReference>
<name>A0A378Y1S8_PAEPO</name>
<dbReference type="InterPro" id="IPR003497">
    <property type="entry name" value="BRO_N_domain"/>
</dbReference>
<dbReference type="Proteomes" id="UP000254400">
    <property type="component" value="Unassembled WGS sequence"/>
</dbReference>
<dbReference type="GeneID" id="93346534"/>
<evidence type="ECO:0000259" key="2">
    <source>
        <dbReference type="PROSITE" id="PS51750"/>
    </source>
</evidence>
<protein>
    <submittedName>
        <fullName evidence="3">BRO family, N-terminal domain</fullName>
    </submittedName>
</protein>
<organism evidence="3 4">
    <name type="scientific">Paenibacillus polymyxa</name>
    <name type="common">Bacillus polymyxa</name>
    <dbReference type="NCBI Taxonomy" id="1406"/>
    <lineage>
        <taxon>Bacteria</taxon>
        <taxon>Bacillati</taxon>
        <taxon>Bacillota</taxon>
        <taxon>Bacilli</taxon>
        <taxon>Bacillales</taxon>
        <taxon>Paenibacillaceae</taxon>
        <taxon>Paenibacillus</taxon>
    </lineage>
</organism>
<dbReference type="AlphaFoldDB" id="A0A378Y1S8"/>
<evidence type="ECO:0000313" key="3">
    <source>
        <dbReference type="EMBL" id="SUA70309.1"/>
    </source>
</evidence>
<sequence>MSNLIQFEGFNVEFLTKEDVIFDFEGDVIFHGNQSAELLGYKDTSDAIKKHVSIDEKYLVTKEKLNGDSPVSLGQRGNWFIEEDGIFDLIYCSKLPKAREFKKTVKKVIKQIQATGRYDEAENRIAQITDETERELHMKLYAIGQVLKVDPRDQLVQIQYKDAEKSLELYKQQQETKAIKEKVEVLTEAVERVQNENELIRTQQLFVCNRTNFSERIRILANKYFGRDLQQAYGELFNKMKLLGSFDVYARRKNEWEKMDAERTKEGKKPYSKSSLNKKYNCADVIDDYNKWELASEAYKTIETEFVQNGSHKDLVTQ</sequence>
<reference evidence="3 4" key="1">
    <citation type="submission" date="2018-06" db="EMBL/GenBank/DDBJ databases">
        <authorList>
            <consortium name="Pathogen Informatics"/>
            <person name="Doyle S."/>
        </authorList>
    </citation>
    <scope>NUCLEOTIDE SEQUENCE [LARGE SCALE GENOMIC DNA]</scope>
    <source>
        <strain evidence="3 4">NCTC10343</strain>
    </source>
</reference>
<dbReference type="EMBL" id="UGSC01000001">
    <property type="protein sequence ID" value="SUA70309.1"/>
    <property type="molecule type" value="Genomic_DNA"/>
</dbReference>
<evidence type="ECO:0000313" key="4">
    <source>
        <dbReference type="Proteomes" id="UP000254400"/>
    </source>
</evidence>
<dbReference type="PROSITE" id="PS51750">
    <property type="entry name" value="BRO_N"/>
    <property type="match status" value="1"/>
</dbReference>
<gene>
    <name evidence="3" type="ORF">NCTC10343_03180</name>
</gene>
<dbReference type="RefSeq" id="WP_019687703.1">
    <property type="nucleotide sequence ID" value="NZ_CP036496.1"/>
</dbReference>